<dbReference type="SMART" id="SM00312">
    <property type="entry name" value="PX"/>
    <property type="match status" value="1"/>
</dbReference>
<comment type="caution">
    <text evidence="6">The sequence shown here is derived from an EMBL/GenBank/DDBJ whole genome shotgun (WGS) entry which is preliminary data.</text>
</comment>
<dbReference type="GO" id="GO:0035091">
    <property type="term" value="F:phosphatidylinositol binding"/>
    <property type="evidence" value="ECO:0007669"/>
    <property type="project" value="InterPro"/>
</dbReference>
<dbReference type="FunFam" id="2.30.30.40:FF:000233">
    <property type="entry name" value="NADPH oxidase organizer 1"/>
    <property type="match status" value="1"/>
</dbReference>
<dbReference type="PANTHER" id="PTHR15706:SF10">
    <property type="entry name" value="NADPH OXIDASE ORGANIZER 1"/>
    <property type="match status" value="1"/>
</dbReference>
<keyword evidence="1 2" id="KW-0728">SH3 domain</keyword>
<evidence type="ECO:0000256" key="2">
    <source>
        <dbReference type="PROSITE-ProRule" id="PRU00192"/>
    </source>
</evidence>
<feature type="domain" description="SH3" evidence="4">
    <location>
        <begin position="161"/>
        <end position="223"/>
    </location>
</feature>
<dbReference type="Pfam" id="PF00787">
    <property type="entry name" value="PX"/>
    <property type="match status" value="1"/>
</dbReference>
<proteinExistence type="predicted"/>
<dbReference type="InterPro" id="IPR036028">
    <property type="entry name" value="SH3-like_dom_sf"/>
</dbReference>
<dbReference type="InterPro" id="IPR001452">
    <property type="entry name" value="SH3_domain"/>
</dbReference>
<feature type="region of interest" description="Disordered" evidence="3">
    <location>
        <begin position="322"/>
        <end position="496"/>
    </location>
</feature>
<dbReference type="SMART" id="SM00326">
    <property type="entry name" value="SH3"/>
    <property type="match status" value="2"/>
</dbReference>
<evidence type="ECO:0000256" key="1">
    <source>
        <dbReference type="ARBA" id="ARBA00022443"/>
    </source>
</evidence>
<keyword evidence="7" id="KW-1185">Reference proteome</keyword>
<name>A0A9D3PFV0_MEGAT</name>
<dbReference type="FunFam" id="2.30.30.40:FF:000219">
    <property type="entry name" value="NADPH oxidase organizer 1"/>
    <property type="match status" value="1"/>
</dbReference>
<accession>A0A9D3PFV0</accession>
<dbReference type="Proteomes" id="UP001046870">
    <property type="component" value="Chromosome 19"/>
</dbReference>
<dbReference type="Pfam" id="PF14604">
    <property type="entry name" value="SH3_9"/>
    <property type="match status" value="1"/>
</dbReference>
<dbReference type="AlphaFoldDB" id="A0A9D3PFV0"/>
<dbReference type="InterPro" id="IPR036871">
    <property type="entry name" value="PX_dom_sf"/>
</dbReference>
<dbReference type="InterPro" id="IPR051228">
    <property type="entry name" value="NADPH_Oxidase/PX-Domain"/>
</dbReference>
<dbReference type="EMBL" id="JAFDVH010000019">
    <property type="protein sequence ID" value="KAG7459415.1"/>
    <property type="molecule type" value="Genomic_DNA"/>
</dbReference>
<dbReference type="InterPro" id="IPR035758">
    <property type="entry name" value="NoxO1_SH3_2"/>
</dbReference>
<dbReference type="Gene3D" id="2.30.30.40">
    <property type="entry name" value="SH3 Domains"/>
    <property type="match status" value="2"/>
</dbReference>
<dbReference type="Gene3D" id="3.30.1520.10">
    <property type="entry name" value="Phox-like domain"/>
    <property type="match status" value="1"/>
</dbReference>
<feature type="compositionally biased region" description="Low complexity" evidence="3">
    <location>
        <begin position="384"/>
        <end position="415"/>
    </location>
</feature>
<evidence type="ECO:0000256" key="3">
    <source>
        <dbReference type="SAM" id="MobiDB-lite"/>
    </source>
</evidence>
<organism evidence="6 7">
    <name type="scientific">Megalops atlanticus</name>
    <name type="common">Tarpon</name>
    <name type="synonym">Clupea gigantea</name>
    <dbReference type="NCBI Taxonomy" id="7932"/>
    <lineage>
        <taxon>Eukaryota</taxon>
        <taxon>Metazoa</taxon>
        <taxon>Chordata</taxon>
        <taxon>Craniata</taxon>
        <taxon>Vertebrata</taxon>
        <taxon>Euteleostomi</taxon>
        <taxon>Actinopterygii</taxon>
        <taxon>Neopterygii</taxon>
        <taxon>Teleostei</taxon>
        <taxon>Elopiformes</taxon>
        <taxon>Megalopidae</taxon>
        <taxon>Megalops</taxon>
    </lineage>
</organism>
<dbReference type="GO" id="GO:0016176">
    <property type="term" value="F:superoxide-generating NADPH oxidase activator activity"/>
    <property type="evidence" value="ECO:0007669"/>
    <property type="project" value="TreeGrafter"/>
</dbReference>
<dbReference type="PROSITE" id="PS50002">
    <property type="entry name" value="SH3"/>
    <property type="match status" value="2"/>
</dbReference>
<gene>
    <name evidence="6" type="ORF">MATL_G00210460</name>
</gene>
<dbReference type="GO" id="GO:0005737">
    <property type="term" value="C:cytoplasm"/>
    <property type="evidence" value="ECO:0007669"/>
    <property type="project" value="TreeGrafter"/>
</dbReference>
<dbReference type="FunFam" id="3.30.1520.10:FF:000040">
    <property type="entry name" value="NADPH oxidase organizer 1"/>
    <property type="match status" value="1"/>
</dbReference>
<dbReference type="CDD" id="cd12024">
    <property type="entry name" value="SH3_NoxO1_2"/>
    <property type="match status" value="1"/>
</dbReference>
<evidence type="ECO:0000259" key="4">
    <source>
        <dbReference type="PROSITE" id="PS50002"/>
    </source>
</evidence>
<evidence type="ECO:0008006" key="8">
    <source>
        <dbReference type="Google" id="ProtNLM"/>
    </source>
</evidence>
<dbReference type="InterPro" id="IPR001683">
    <property type="entry name" value="PX_dom"/>
</dbReference>
<evidence type="ECO:0000313" key="6">
    <source>
        <dbReference type="EMBL" id="KAG7459415.1"/>
    </source>
</evidence>
<dbReference type="OrthoDB" id="10255964at2759"/>
<reference evidence="6" key="1">
    <citation type="submission" date="2021-01" db="EMBL/GenBank/DDBJ databases">
        <authorList>
            <person name="Zahm M."/>
            <person name="Roques C."/>
            <person name="Cabau C."/>
            <person name="Klopp C."/>
            <person name="Donnadieu C."/>
            <person name="Jouanno E."/>
            <person name="Lampietro C."/>
            <person name="Louis A."/>
            <person name="Herpin A."/>
            <person name="Echchiki A."/>
            <person name="Berthelot C."/>
            <person name="Parey E."/>
            <person name="Roest-Crollius H."/>
            <person name="Braasch I."/>
            <person name="Postlethwait J."/>
            <person name="Bobe J."/>
            <person name="Montfort J."/>
            <person name="Bouchez O."/>
            <person name="Begum T."/>
            <person name="Mejri S."/>
            <person name="Adams A."/>
            <person name="Chen W.-J."/>
            <person name="Guiguen Y."/>
        </authorList>
    </citation>
    <scope>NUCLEOTIDE SEQUENCE</scope>
    <source>
        <strain evidence="6">YG-15Mar2019-1</strain>
        <tissue evidence="6">Brain</tissue>
    </source>
</reference>
<dbReference type="PROSITE" id="PS50195">
    <property type="entry name" value="PX"/>
    <property type="match status" value="1"/>
</dbReference>
<protein>
    <recommendedName>
        <fullName evidence="8">NADPH oxidase organizer 1</fullName>
    </recommendedName>
</protein>
<dbReference type="GO" id="GO:0042554">
    <property type="term" value="P:superoxide anion generation"/>
    <property type="evidence" value="ECO:0007669"/>
    <property type="project" value="TreeGrafter"/>
</dbReference>
<evidence type="ECO:0000259" key="5">
    <source>
        <dbReference type="PROSITE" id="PS50195"/>
    </source>
</evidence>
<dbReference type="SUPFAM" id="SSF50044">
    <property type="entry name" value="SH3-domain"/>
    <property type="match status" value="2"/>
</dbReference>
<sequence length="496" mass="55192">MSDDRYPVVIRLIGVMHKETNKMFMTSVMWSDQSDIIVYRSFQDFKKLHKQLKKRFPPENRFRKSDRLIPRFRARKAEKSFQKKGPNKSMLRLKFLERYCDQLLKSDPSVSQSSEVIQFFLPQTQDLQPDFSKNSIVIMPSEDAPESGGGRSSVGNVTQPFVTEAYRCVAPYETKDTKNRPFKVAVDEKVDVLIKDKAGWWLVENDSKCMAWFPAPYLEKCEEEGDEEDSPDGTEEGVLYCAVKGYKSTKGDEVSMNIGAVVEVLQKSDNGWWLIRYNGKVGYVPSMYLRPYANPQVRFMTLQKEMHSSTLNLAQLQVPGATLSRSQGDLQSAGDPRPGRALPLASEDKSKSRSLDVLSEPRGRVGAAPPSITVEPPSEGWRQDSLSGASEAGSESSLSDDSSAGDPALSLSLPAGDWRLHRSLTPPPASCPAPAEERLVPSRSDPNLTKAPSTPKVPPRPHAQEILTRCTTITRKAAQSPGKARLSLDVGHMQGR</sequence>
<dbReference type="PANTHER" id="PTHR15706">
    <property type="entry name" value="SH3 MULTIPLE DOMAIN"/>
    <property type="match status" value="1"/>
</dbReference>
<feature type="compositionally biased region" description="Basic and acidic residues" evidence="3">
    <location>
        <begin position="346"/>
        <end position="363"/>
    </location>
</feature>
<evidence type="ECO:0000313" key="7">
    <source>
        <dbReference type="Proteomes" id="UP001046870"/>
    </source>
</evidence>
<feature type="domain" description="PX" evidence="5">
    <location>
        <begin position="1"/>
        <end position="127"/>
    </location>
</feature>
<dbReference type="SUPFAM" id="SSF64268">
    <property type="entry name" value="PX domain"/>
    <property type="match status" value="1"/>
</dbReference>
<feature type="domain" description="SH3" evidence="4">
    <location>
        <begin position="235"/>
        <end position="294"/>
    </location>
</feature>